<feature type="region of interest" description="Disordered" evidence="1">
    <location>
        <begin position="1"/>
        <end position="57"/>
    </location>
</feature>
<proteinExistence type="predicted"/>
<dbReference type="InterPro" id="IPR025557">
    <property type="entry name" value="DUF4282"/>
</dbReference>
<gene>
    <name evidence="3" type="ORF">ETD96_14675</name>
</gene>
<dbReference type="EMBL" id="VCKZ01000088">
    <property type="protein sequence ID" value="TMR39307.1"/>
    <property type="molecule type" value="Genomic_DNA"/>
</dbReference>
<keyword evidence="2" id="KW-0812">Transmembrane</keyword>
<protein>
    <submittedName>
        <fullName evidence="3">DUF4282 domain-containing protein</fullName>
    </submittedName>
</protein>
<comment type="caution">
    <text evidence="3">The sequence shown here is derived from an EMBL/GenBank/DDBJ whole genome shotgun (WGS) entry which is preliminary data.</text>
</comment>
<evidence type="ECO:0000256" key="2">
    <source>
        <dbReference type="SAM" id="Phobius"/>
    </source>
</evidence>
<feature type="transmembrane region" description="Helical" evidence="2">
    <location>
        <begin position="85"/>
        <end position="106"/>
    </location>
</feature>
<dbReference type="OrthoDB" id="3481558at2"/>
<keyword evidence="2" id="KW-1133">Transmembrane helix</keyword>
<evidence type="ECO:0000313" key="4">
    <source>
        <dbReference type="Proteomes" id="UP000305238"/>
    </source>
</evidence>
<feature type="compositionally biased region" description="Low complexity" evidence="1">
    <location>
        <begin position="45"/>
        <end position="56"/>
    </location>
</feature>
<evidence type="ECO:0000313" key="3">
    <source>
        <dbReference type="EMBL" id="TMR39307.1"/>
    </source>
</evidence>
<dbReference type="Pfam" id="PF14110">
    <property type="entry name" value="DUF4282"/>
    <property type="match status" value="1"/>
</dbReference>
<feature type="transmembrane region" description="Helical" evidence="2">
    <location>
        <begin position="112"/>
        <end position="137"/>
    </location>
</feature>
<organism evidence="3 4">
    <name type="scientific">Actinomadura geliboluensis</name>
    <dbReference type="NCBI Taxonomy" id="882440"/>
    <lineage>
        <taxon>Bacteria</taxon>
        <taxon>Bacillati</taxon>
        <taxon>Actinomycetota</taxon>
        <taxon>Actinomycetes</taxon>
        <taxon>Streptosporangiales</taxon>
        <taxon>Thermomonosporaceae</taxon>
        <taxon>Actinomadura</taxon>
    </lineage>
</organism>
<name>A0A5S4H2F1_9ACTN</name>
<keyword evidence="4" id="KW-1185">Reference proteome</keyword>
<dbReference type="AlphaFoldDB" id="A0A5S4H2F1"/>
<evidence type="ECO:0000256" key="1">
    <source>
        <dbReference type="SAM" id="MobiDB-lite"/>
    </source>
</evidence>
<reference evidence="3 4" key="1">
    <citation type="submission" date="2019-05" db="EMBL/GenBank/DDBJ databases">
        <title>Draft genome sequence of Actinomadura geliboluensis A8036.</title>
        <authorList>
            <person name="Saricaoglu S."/>
            <person name="Isik K."/>
        </authorList>
    </citation>
    <scope>NUCLEOTIDE SEQUENCE [LARGE SCALE GENOMIC DNA]</scope>
    <source>
        <strain evidence="3 4">A8036</strain>
    </source>
</reference>
<sequence>MTNPSDPGHPPRSQAPGPPGGPYGPPPGPQQPAPVPGPRQPAPGVPGAAQQPWAPAESGEKGLLGALLDTDFNALVTPKLAKTSYVLSLLLISLECLGILLFGLWVLVSTEFWLGGLILIVATPVLWLVQMLLVRIFMEAVVVRFKQAEYLRVIKDKS</sequence>
<accession>A0A5S4H2F1</accession>
<dbReference type="Proteomes" id="UP000305238">
    <property type="component" value="Unassembled WGS sequence"/>
</dbReference>
<dbReference type="RefSeq" id="WP_138636899.1">
    <property type="nucleotide sequence ID" value="NZ_JASWDG010000032.1"/>
</dbReference>
<keyword evidence="2" id="KW-0472">Membrane</keyword>
<feature type="compositionally biased region" description="Pro residues" evidence="1">
    <location>
        <begin position="16"/>
        <end position="44"/>
    </location>
</feature>